<evidence type="ECO:0000313" key="1">
    <source>
        <dbReference type="EMBL" id="KAF6200217.1"/>
    </source>
</evidence>
<proteinExistence type="predicted"/>
<protein>
    <submittedName>
        <fullName evidence="1">Uncharacterized protein</fullName>
    </submittedName>
</protein>
<sequence length="75" mass="8423">METLTETAVDMLREFRALLQHSPIPLNSTRFLQLISLNIFAIEVTQPKGDSGVHQWDDGEFLACPISTEGDGFHH</sequence>
<reference evidence="1" key="1">
    <citation type="journal article" date="2021" name="Mol. Ecol. Resour.">
        <title>Apolygus lucorum genome provides insights into omnivorousness and mesophyll feeding.</title>
        <authorList>
            <person name="Liu Y."/>
            <person name="Liu H."/>
            <person name="Wang H."/>
            <person name="Huang T."/>
            <person name="Liu B."/>
            <person name="Yang B."/>
            <person name="Yin L."/>
            <person name="Li B."/>
            <person name="Zhang Y."/>
            <person name="Zhang S."/>
            <person name="Jiang F."/>
            <person name="Zhang X."/>
            <person name="Ren Y."/>
            <person name="Wang B."/>
            <person name="Wang S."/>
            <person name="Lu Y."/>
            <person name="Wu K."/>
            <person name="Fan W."/>
            <person name="Wang G."/>
        </authorList>
    </citation>
    <scope>NUCLEOTIDE SEQUENCE</scope>
    <source>
        <strain evidence="1">12Hb</strain>
    </source>
</reference>
<keyword evidence="2" id="KW-1185">Reference proteome</keyword>
<name>A0A6A4J1E3_APOLU</name>
<dbReference type="EMBL" id="WIXP02000014">
    <property type="protein sequence ID" value="KAF6200217.1"/>
    <property type="molecule type" value="Genomic_DNA"/>
</dbReference>
<dbReference type="Proteomes" id="UP000466442">
    <property type="component" value="Unassembled WGS sequence"/>
</dbReference>
<dbReference type="AlphaFoldDB" id="A0A6A4J1E3"/>
<organism evidence="1 2">
    <name type="scientific">Apolygus lucorum</name>
    <name type="common">Small green plant bug</name>
    <name type="synonym">Lygocoris lucorum</name>
    <dbReference type="NCBI Taxonomy" id="248454"/>
    <lineage>
        <taxon>Eukaryota</taxon>
        <taxon>Metazoa</taxon>
        <taxon>Ecdysozoa</taxon>
        <taxon>Arthropoda</taxon>
        <taxon>Hexapoda</taxon>
        <taxon>Insecta</taxon>
        <taxon>Pterygota</taxon>
        <taxon>Neoptera</taxon>
        <taxon>Paraneoptera</taxon>
        <taxon>Hemiptera</taxon>
        <taxon>Heteroptera</taxon>
        <taxon>Panheteroptera</taxon>
        <taxon>Cimicomorpha</taxon>
        <taxon>Miridae</taxon>
        <taxon>Mirini</taxon>
        <taxon>Apolygus</taxon>
    </lineage>
</organism>
<gene>
    <name evidence="1" type="ORF">GE061_006520</name>
</gene>
<accession>A0A6A4J1E3</accession>
<evidence type="ECO:0000313" key="2">
    <source>
        <dbReference type="Proteomes" id="UP000466442"/>
    </source>
</evidence>
<comment type="caution">
    <text evidence="1">The sequence shown here is derived from an EMBL/GenBank/DDBJ whole genome shotgun (WGS) entry which is preliminary data.</text>
</comment>
<dbReference type="OrthoDB" id="2017974at2759"/>